<accession>A0A5N6DA92</accession>
<organism evidence="1 2">
    <name type="scientific">Aspergillus parasiticus</name>
    <dbReference type="NCBI Taxonomy" id="5067"/>
    <lineage>
        <taxon>Eukaryota</taxon>
        <taxon>Fungi</taxon>
        <taxon>Dikarya</taxon>
        <taxon>Ascomycota</taxon>
        <taxon>Pezizomycotina</taxon>
        <taxon>Eurotiomycetes</taxon>
        <taxon>Eurotiomycetidae</taxon>
        <taxon>Eurotiales</taxon>
        <taxon>Aspergillaceae</taxon>
        <taxon>Aspergillus</taxon>
        <taxon>Aspergillus subgen. Circumdati</taxon>
    </lineage>
</organism>
<dbReference type="EMBL" id="ML735009">
    <property type="protein sequence ID" value="KAB8202086.1"/>
    <property type="molecule type" value="Genomic_DNA"/>
</dbReference>
<dbReference type="VEuPathDB" id="FungiDB:BDV34DRAFT_201513"/>
<sequence length="364" mass="40727">MIHRLVSTLCGMLSDYDETNDSDVCCLAWSGPEAKTYAIPTLLGTHPGDGQAKITSPKSSSSIFSRLYTQSLSLGLFMSASHPTKSTMSLCLRVTNIHDQMDPMEQDIVRVVRRVLVDSDADSARVAADAIDRLIRMKCIGKRGDGNAEDLETFLWQLWDIVIQGAREIPHDHPLQDKLVELVSALTEIPPVTVELWQSKTCLWTDLPLLGPSMREAWISPTHNNSRPASEEVVEWINLNAFAARLLNLDAISWTEFAVWELRAALEEPCEGQALECNVVVATVWIKHAGHILYALAVNTGEDTDFLEAANGLFYEGRSMLCLERWEFWKRRFGELSGHLEGNAYQVAFEARKGMEAIERSHKG</sequence>
<gene>
    <name evidence="1" type="ORF">BDV34DRAFT_201513</name>
</gene>
<name>A0A5N6DA92_ASPPA</name>
<dbReference type="Pfam" id="PF12311">
    <property type="entry name" value="DUF3632"/>
    <property type="match status" value="1"/>
</dbReference>
<reference evidence="1 2" key="1">
    <citation type="submission" date="2019-04" db="EMBL/GenBank/DDBJ databases">
        <title>Fungal friends and foes A comparative genomics study of 23 Aspergillus species from section Flavi.</title>
        <authorList>
            <consortium name="DOE Joint Genome Institute"/>
            <person name="Kjaerbolling I."/>
            <person name="Vesth T.C."/>
            <person name="Frisvad J.C."/>
            <person name="Nybo J.L."/>
            <person name="Theobald S."/>
            <person name="Kildgaard S."/>
            <person name="Petersen T.I."/>
            <person name="Kuo A."/>
            <person name="Sato A."/>
            <person name="Lyhne E.K."/>
            <person name="Kogle M.E."/>
            <person name="Wiebenga A."/>
            <person name="Kun R.S."/>
            <person name="Lubbers R.J."/>
            <person name="Makela M.R."/>
            <person name="Barry K."/>
            <person name="Chovatia M."/>
            <person name="Clum A."/>
            <person name="Daum C."/>
            <person name="Haridas S."/>
            <person name="He G."/>
            <person name="LaButti K."/>
            <person name="Lipzen A."/>
            <person name="Mondo S."/>
            <person name="Pangilinan J."/>
            <person name="Riley R."/>
            <person name="Salamov A."/>
            <person name="Simmons B.A."/>
            <person name="Magnuson J.K."/>
            <person name="Henrissat B."/>
            <person name="Mortensen U.H."/>
            <person name="Larsen T.O."/>
            <person name="De vries R.P."/>
            <person name="Grigoriev I.V."/>
            <person name="Machida M."/>
            <person name="Baker S.E."/>
            <person name="Andersen M.R."/>
        </authorList>
    </citation>
    <scope>NUCLEOTIDE SEQUENCE [LARGE SCALE GENOMIC DNA]</scope>
    <source>
        <strain evidence="1 2">CBS 117618</strain>
    </source>
</reference>
<dbReference type="OMA" id="DYDETND"/>
<dbReference type="PANTHER" id="PTHR38797">
    <property type="entry name" value="NUCLEAR PORE COMPLEX PROTEIN NUP85-RELATED"/>
    <property type="match status" value="1"/>
</dbReference>
<keyword evidence="2" id="KW-1185">Reference proteome</keyword>
<proteinExistence type="predicted"/>
<evidence type="ECO:0000313" key="2">
    <source>
        <dbReference type="Proteomes" id="UP000326532"/>
    </source>
</evidence>
<dbReference type="AlphaFoldDB" id="A0A5N6DA92"/>
<evidence type="ECO:0000313" key="1">
    <source>
        <dbReference type="EMBL" id="KAB8202086.1"/>
    </source>
</evidence>
<dbReference type="Proteomes" id="UP000326532">
    <property type="component" value="Unassembled WGS sequence"/>
</dbReference>
<dbReference type="InterPro" id="IPR053204">
    <property type="entry name" value="Oxopyrrolidines_Biosynth-assoc"/>
</dbReference>
<protein>
    <submittedName>
        <fullName evidence="1">Uncharacterized protein</fullName>
    </submittedName>
</protein>
<dbReference type="InterPro" id="IPR022085">
    <property type="entry name" value="OpdG"/>
</dbReference>
<dbReference type="PANTHER" id="PTHR38797:SF4">
    <property type="entry name" value="NUCLEAR PORE COMPLEX PROTEIN NUP85"/>
    <property type="match status" value="1"/>
</dbReference>